<dbReference type="EMBL" id="DS268113">
    <property type="protein sequence ID" value="KMM71199.1"/>
    <property type="molecule type" value="Genomic_DNA"/>
</dbReference>
<reference evidence="3" key="2">
    <citation type="journal article" date="2009" name="Genome Res.">
        <title>Comparative genomic analyses of the human fungal pathogens Coccidioides and their relatives.</title>
        <authorList>
            <person name="Sharpton T.J."/>
            <person name="Stajich J.E."/>
            <person name="Rounsley S.D."/>
            <person name="Gardner M.J."/>
            <person name="Wortman J.R."/>
            <person name="Jordar V.S."/>
            <person name="Maiti R."/>
            <person name="Kodira C.D."/>
            <person name="Neafsey D.E."/>
            <person name="Zeng Q."/>
            <person name="Hung C.-Y."/>
            <person name="McMahan C."/>
            <person name="Muszewska A."/>
            <person name="Grynberg M."/>
            <person name="Mandel M.A."/>
            <person name="Kellner E.M."/>
            <person name="Barker B.M."/>
            <person name="Galgiani J.N."/>
            <person name="Orbach M.J."/>
            <person name="Kirkland T.N."/>
            <person name="Cole G.T."/>
            <person name="Henn M.R."/>
            <person name="Birren B.W."/>
            <person name="Taylor J.W."/>
        </authorList>
    </citation>
    <scope>NUCLEOTIDE SEQUENCE [LARGE SCALE GENOMIC DNA]</scope>
    <source>
        <strain evidence="3">RMSCC 3488</strain>
    </source>
</reference>
<evidence type="ECO:0000313" key="3">
    <source>
        <dbReference type="Proteomes" id="UP000054567"/>
    </source>
</evidence>
<name>A0A0J6FQD0_COCPO</name>
<reference evidence="3" key="3">
    <citation type="journal article" date="2010" name="Genome Res.">
        <title>Population genomic sequencing of Coccidioides fungi reveals recent hybridization and transposon control.</title>
        <authorList>
            <person name="Neafsey D.E."/>
            <person name="Barker B.M."/>
            <person name="Sharpton T.J."/>
            <person name="Stajich J.E."/>
            <person name="Park D.J."/>
            <person name="Whiston E."/>
            <person name="Hung C.-Y."/>
            <person name="McMahan C."/>
            <person name="White J."/>
            <person name="Sykes S."/>
            <person name="Heiman D."/>
            <person name="Young S."/>
            <person name="Zeng Q."/>
            <person name="Abouelleil A."/>
            <person name="Aftuck L."/>
            <person name="Bessette D."/>
            <person name="Brown A."/>
            <person name="FitzGerald M."/>
            <person name="Lui A."/>
            <person name="Macdonald J.P."/>
            <person name="Priest M."/>
            <person name="Orbach M.J."/>
            <person name="Galgiani J.N."/>
            <person name="Kirkland T.N."/>
            <person name="Cole G.T."/>
            <person name="Birren B.W."/>
            <person name="Henn M.R."/>
            <person name="Taylor J.W."/>
            <person name="Rounsley S.D."/>
        </authorList>
    </citation>
    <scope>NUCLEOTIDE SEQUENCE [LARGE SCALE GENOMIC DNA]</scope>
    <source>
        <strain evidence="3">RMSCC 3488</strain>
    </source>
</reference>
<protein>
    <submittedName>
        <fullName evidence="2">Uncharacterized protein</fullName>
    </submittedName>
</protein>
<evidence type="ECO:0000313" key="2">
    <source>
        <dbReference type="EMBL" id="KMM71199.1"/>
    </source>
</evidence>
<feature type="compositionally biased region" description="Basic and acidic residues" evidence="1">
    <location>
        <begin position="14"/>
        <end position="30"/>
    </location>
</feature>
<sequence>MLNALEILPTSMEPTKKEAPIKEDPERAADQLDPPKPPQKQKLEEVMAHIPSLKS</sequence>
<accession>A0A0J6FQD0</accession>
<organism evidence="2 3">
    <name type="scientific">Coccidioides posadasii RMSCC 3488</name>
    <dbReference type="NCBI Taxonomy" id="454284"/>
    <lineage>
        <taxon>Eukaryota</taxon>
        <taxon>Fungi</taxon>
        <taxon>Dikarya</taxon>
        <taxon>Ascomycota</taxon>
        <taxon>Pezizomycotina</taxon>
        <taxon>Eurotiomycetes</taxon>
        <taxon>Eurotiomycetidae</taxon>
        <taxon>Onygenales</taxon>
        <taxon>Onygenaceae</taxon>
        <taxon>Coccidioides</taxon>
    </lineage>
</organism>
<gene>
    <name evidence="2" type="ORF">CPAG_07506</name>
</gene>
<feature type="region of interest" description="Disordered" evidence="1">
    <location>
        <begin position="1"/>
        <end position="55"/>
    </location>
</feature>
<dbReference type="Proteomes" id="UP000054567">
    <property type="component" value="Unassembled WGS sequence"/>
</dbReference>
<reference evidence="2 3" key="1">
    <citation type="submission" date="2007-06" db="EMBL/GenBank/DDBJ databases">
        <title>The Genome Sequence of Coccidioides posadasii RMSCC_3488.</title>
        <authorList>
            <consortium name="Coccidioides Genome Resources Consortium"/>
            <consortium name="The Broad Institute Genome Sequencing Platform"/>
            <person name="Henn M.R."/>
            <person name="Sykes S."/>
            <person name="Young S."/>
            <person name="Jaffe D."/>
            <person name="Berlin A."/>
            <person name="Alvarez P."/>
            <person name="Butler J."/>
            <person name="Gnerre S."/>
            <person name="Grabherr M."/>
            <person name="Mauceli E."/>
            <person name="Brockman W."/>
            <person name="Kodira C."/>
            <person name="Alvarado L."/>
            <person name="Zeng Q."/>
            <person name="Crawford M."/>
            <person name="Antoine C."/>
            <person name="Devon K."/>
            <person name="Galgiani J."/>
            <person name="Orsborn K."/>
            <person name="Lewis M.L."/>
            <person name="Nusbaum C."/>
            <person name="Galagan J."/>
            <person name="Birren B."/>
        </authorList>
    </citation>
    <scope>NUCLEOTIDE SEQUENCE [LARGE SCALE GENOMIC DNA]</scope>
    <source>
        <strain evidence="2 3">RMSCC 3488</strain>
    </source>
</reference>
<dbReference type="VEuPathDB" id="FungiDB:CPAG_07506"/>
<evidence type="ECO:0000256" key="1">
    <source>
        <dbReference type="SAM" id="MobiDB-lite"/>
    </source>
</evidence>
<dbReference type="AlphaFoldDB" id="A0A0J6FQD0"/>
<proteinExistence type="predicted"/>